<reference evidence="2 3" key="1">
    <citation type="submission" date="2014-10" db="EMBL/GenBank/DDBJ databases">
        <title>Genome sequencing of Vibrio sinaloensis T08.</title>
        <authorList>
            <person name="Chan K.-G."/>
            <person name="Mohamad N.I."/>
        </authorList>
    </citation>
    <scope>NUCLEOTIDE SEQUENCE [LARGE SCALE GENOMIC DNA]</scope>
    <source>
        <strain evidence="2 3">T08</strain>
    </source>
</reference>
<dbReference type="STRING" id="379097.SE23_00295"/>
<organism evidence="2 3">
    <name type="scientific">Photobacterium sp. (strain ATCC 43367)</name>
    <dbReference type="NCBI Taxonomy" id="379097"/>
    <lineage>
        <taxon>Bacteria</taxon>
        <taxon>Pseudomonadati</taxon>
        <taxon>Pseudomonadota</taxon>
        <taxon>Gammaproteobacteria</taxon>
        <taxon>Vibrionales</taxon>
        <taxon>Vibrionaceae</taxon>
        <taxon>Vibrio</taxon>
        <taxon>Vibrio oreintalis group</taxon>
    </lineage>
</organism>
<keyword evidence="1" id="KW-0732">Signal</keyword>
<sequence length="288" mass="31910">MKRSFFLLTACSLFSSYAFADSISLPIWKEQAQALGYELPKPIGFNLSYMGMQQGINVDSIGLNNLKVGRPLLDKLIDKYADIQMEAEPGKQVTNVVTLRADVWLFPFLNLYALAGKLDGYSETDVNVSVGIKNTEKPLLNTKINDFRLDLDGYTFGAGMVLAGGMDNWFSLVDASYTQTTLTVVDGTIDAIVVSPRIGYDFHNTGVPLRVWVGGMYQNVEQYLTGSIADLGGNFSGLQGQFEVKQHLTSPWNTLAGFQYQLSPNWYVLGEAGFGERQSVFVSLDRRF</sequence>
<evidence type="ECO:0000313" key="2">
    <source>
        <dbReference type="EMBL" id="KGY09762.1"/>
    </source>
</evidence>
<evidence type="ECO:0000256" key="1">
    <source>
        <dbReference type="SAM" id="SignalP"/>
    </source>
</evidence>
<comment type="caution">
    <text evidence="2">The sequence shown here is derived from an EMBL/GenBank/DDBJ whole genome shotgun (WGS) entry which is preliminary data.</text>
</comment>
<dbReference type="RefSeq" id="WP_038187587.1">
    <property type="nucleotide sequence ID" value="NZ_JRWP01000004.1"/>
</dbReference>
<accession>A0A0A5HW22</accession>
<feature type="chain" id="PRO_5002023379" description="TonB-dependent receptor" evidence="1">
    <location>
        <begin position="21"/>
        <end position="288"/>
    </location>
</feature>
<gene>
    <name evidence="2" type="ORF">NM06_02270</name>
</gene>
<dbReference type="AlphaFoldDB" id="A0A0A5HW22"/>
<name>A0A0A5HW22_PHOS4</name>
<proteinExistence type="predicted"/>
<protein>
    <recommendedName>
        <fullName evidence="4">TonB-dependent receptor</fullName>
    </recommendedName>
</protein>
<evidence type="ECO:0008006" key="4">
    <source>
        <dbReference type="Google" id="ProtNLM"/>
    </source>
</evidence>
<dbReference type="OrthoDB" id="7593840at2"/>
<dbReference type="Proteomes" id="UP000030451">
    <property type="component" value="Unassembled WGS sequence"/>
</dbReference>
<feature type="signal peptide" evidence="1">
    <location>
        <begin position="1"/>
        <end position="20"/>
    </location>
</feature>
<evidence type="ECO:0000313" key="3">
    <source>
        <dbReference type="Proteomes" id="UP000030451"/>
    </source>
</evidence>
<dbReference type="EMBL" id="JRWP01000004">
    <property type="protein sequence ID" value="KGY09762.1"/>
    <property type="molecule type" value="Genomic_DNA"/>
</dbReference>